<dbReference type="Proteomes" id="UP000035159">
    <property type="component" value="Chromosome"/>
</dbReference>
<dbReference type="OrthoDB" id="40842at2"/>
<dbReference type="STRING" id="1330330.IX53_02360"/>
<name>A0A0G2ZBB0_9BACT</name>
<dbReference type="SUPFAM" id="SSF55729">
    <property type="entry name" value="Acyl-CoA N-acyltransferases (Nat)"/>
    <property type="match status" value="1"/>
</dbReference>
<reference evidence="1 2" key="1">
    <citation type="submission" date="2015-04" db="EMBL/GenBank/DDBJ databases">
        <title>Complete Genome Sequence of Kosmotoga pacifica SLHLJ1.</title>
        <authorList>
            <person name="Jiang L.J."/>
            <person name="Shao Z.Z."/>
            <person name="Jebbar M."/>
        </authorList>
    </citation>
    <scope>NUCLEOTIDE SEQUENCE [LARGE SCALE GENOMIC DNA]</scope>
    <source>
        <strain evidence="1 2">SLHLJ1</strain>
    </source>
</reference>
<proteinExistence type="predicted"/>
<keyword evidence="2" id="KW-1185">Reference proteome</keyword>
<dbReference type="RefSeq" id="WP_047753989.1">
    <property type="nucleotide sequence ID" value="NZ_CAJUHA010000004.1"/>
</dbReference>
<dbReference type="InterPro" id="IPR016181">
    <property type="entry name" value="Acyl_CoA_acyltransferase"/>
</dbReference>
<evidence type="ECO:0000313" key="2">
    <source>
        <dbReference type="Proteomes" id="UP000035159"/>
    </source>
</evidence>
<dbReference type="KEGG" id="kpf:IX53_02360"/>
<dbReference type="PATRIC" id="fig|1330330.3.peg.481"/>
<dbReference type="EMBL" id="CP011232">
    <property type="protein sequence ID" value="AKI96854.1"/>
    <property type="molecule type" value="Genomic_DNA"/>
</dbReference>
<evidence type="ECO:0000313" key="1">
    <source>
        <dbReference type="EMBL" id="AKI96854.1"/>
    </source>
</evidence>
<gene>
    <name evidence="1" type="ORF">IX53_02360</name>
</gene>
<organism evidence="1 2">
    <name type="scientific">Kosmotoga pacifica</name>
    <dbReference type="NCBI Taxonomy" id="1330330"/>
    <lineage>
        <taxon>Bacteria</taxon>
        <taxon>Thermotogati</taxon>
        <taxon>Thermotogota</taxon>
        <taxon>Thermotogae</taxon>
        <taxon>Kosmotogales</taxon>
        <taxon>Kosmotogaceae</taxon>
        <taxon>Kosmotoga</taxon>
    </lineage>
</organism>
<dbReference type="Gene3D" id="3.40.630.30">
    <property type="match status" value="1"/>
</dbReference>
<dbReference type="AlphaFoldDB" id="A0A0G2ZBB0"/>
<evidence type="ECO:0008006" key="3">
    <source>
        <dbReference type="Google" id="ProtNLM"/>
    </source>
</evidence>
<sequence>MIVRQAKPEDNEKLLEIERTSSQEGKIWFASDRKDFFEKMHYFRDGFLLVAEDEKSGDIIGCAGAGYAEYWLEGRKQRGAYLFGLRTNPKYRLRVARWLKAVIEKMSDILENSDVDFGFGSVKVDNINSVKILKHMKFEPTRVLNIYTVPVVRRGQVKGVSVDERPDPWELQRLYDAKKDDYDLVPLDLAENFFPKLIAEGRIKLIKYKTATAIVWDITGEYDIRITKLPAGLRCFRNLADFLVKIFPFIRIPKMNSPILSWNVIYMDYENAKHGKRLVKAIHNMAWKHGIMLLNFAEDNELTKVKNVLGFLKFTLPFQLALIDKDRNKKKLKPVLWPPRI</sequence>
<accession>A0A0G2ZBB0</accession>
<protein>
    <recommendedName>
        <fullName evidence="3">N-acetyltransferase domain-containing protein</fullName>
    </recommendedName>
</protein>